<evidence type="ECO:0000313" key="2">
    <source>
        <dbReference type="Proteomes" id="UP000789706"/>
    </source>
</evidence>
<comment type="caution">
    <text evidence="1">The sequence shown here is derived from an EMBL/GenBank/DDBJ whole genome shotgun (WGS) entry which is preliminary data.</text>
</comment>
<accession>A0A9N8ZGJ8</accession>
<organism evidence="1 2">
    <name type="scientific">Diversispora eburnea</name>
    <dbReference type="NCBI Taxonomy" id="1213867"/>
    <lineage>
        <taxon>Eukaryota</taxon>
        <taxon>Fungi</taxon>
        <taxon>Fungi incertae sedis</taxon>
        <taxon>Mucoromycota</taxon>
        <taxon>Glomeromycotina</taxon>
        <taxon>Glomeromycetes</taxon>
        <taxon>Diversisporales</taxon>
        <taxon>Diversisporaceae</taxon>
        <taxon>Diversispora</taxon>
    </lineage>
</organism>
<evidence type="ECO:0000313" key="1">
    <source>
        <dbReference type="EMBL" id="CAG8495124.1"/>
    </source>
</evidence>
<proteinExistence type="predicted"/>
<dbReference type="OrthoDB" id="2412870at2759"/>
<name>A0A9N8ZGJ8_9GLOM</name>
<sequence>MSNLFQLFSVMPEPTEAMIEEAKIDYALRLYHYTQLQLERMKFKKNQLFHHSSSVTRKRSHINNFLNNKRSNNNISSLLVIDRI</sequence>
<reference evidence="1" key="1">
    <citation type="submission" date="2021-06" db="EMBL/GenBank/DDBJ databases">
        <authorList>
            <person name="Kallberg Y."/>
            <person name="Tangrot J."/>
            <person name="Rosling A."/>
        </authorList>
    </citation>
    <scope>NUCLEOTIDE SEQUENCE</scope>
    <source>
        <strain evidence="1">AZ414A</strain>
    </source>
</reference>
<dbReference type="Proteomes" id="UP000789706">
    <property type="component" value="Unassembled WGS sequence"/>
</dbReference>
<protein>
    <submittedName>
        <fullName evidence="1">4850_t:CDS:1</fullName>
    </submittedName>
</protein>
<dbReference type="EMBL" id="CAJVPK010000329">
    <property type="protein sequence ID" value="CAG8495124.1"/>
    <property type="molecule type" value="Genomic_DNA"/>
</dbReference>
<gene>
    <name evidence="1" type="ORF">DEBURN_LOCUS4380</name>
</gene>
<dbReference type="AlphaFoldDB" id="A0A9N8ZGJ8"/>
<keyword evidence="2" id="KW-1185">Reference proteome</keyword>